<dbReference type="GO" id="GO:0005694">
    <property type="term" value="C:chromosome"/>
    <property type="evidence" value="ECO:0007669"/>
    <property type="project" value="UniProtKB-SubCell"/>
</dbReference>
<feature type="compositionally biased region" description="Polar residues" evidence="12">
    <location>
        <begin position="262"/>
        <end position="285"/>
    </location>
</feature>
<feature type="compositionally biased region" description="Low complexity" evidence="12">
    <location>
        <begin position="62"/>
        <end position="74"/>
    </location>
</feature>
<feature type="compositionally biased region" description="Polar residues" evidence="12">
    <location>
        <begin position="213"/>
        <end position="228"/>
    </location>
</feature>
<dbReference type="PROSITE" id="PS50020">
    <property type="entry name" value="WW_DOMAIN_2"/>
    <property type="match status" value="1"/>
</dbReference>
<evidence type="ECO:0000259" key="13">
    <source>
        <dbReference type="PROSITE" id="PS50020"/>
    </source>
</evidence>
<dbReference type="InterPro" id="IPR046341">
    <property type="entry name" value="SET_dom_sf"/>
</dbReference>
<dbReference type="STRING" id="37546.A0A1B0GBL3"/>
<dbReference type="InterPro" id="IPR042294">
    <property type="entry name" value="SETD2_animal"/>
</dbReference>
<proteinExistence type="predicted"/>
<dbReference type="Pfam" id="PF17907">
    <property type="entry name" value="AWS"/>
    <property type="match status" value="1"/>
</dbReference>
<dbReference type="GO" id="GO:0006355">
    <property type="term" value="P:regulation of DNA-templated transcription"/>
    <property type="evidence" value="ECO:0007669"/>
    <property type="project" value="InterPro"/>
</dbReference>
<dbReference type="SMART" id="SM00317">
    <property type="entry name" value="SET"/>
    <property type="match status" value="1"/>
</dbReference>
<dbReference type="InterPro" id="IPR038190">
    <property type="entry name" value="SRI_sf"/>
</dbReference>
<feature type="domain" description="WW" evidence="13">
    <location>
        <begin position="2335"/>
        <end position="2368"/>
    </location>
</feature>
<feature type="compositionally biased region" description="Basic and acidic residues" evidence="12">
    <location>
        <begin position="1953"/>
        <end position="1965"/>
    </location>
</feature>
<dbReference type="CDD" id="cd00201">
    <property type="entry name" value="WW"/>
    <property type="match status" value="1"/>
</dbReference>
<feature type="region of interest" description="Disordered" evidence="12">
    <location>
        <begin position="213"/>
        <end position="285"/>
    </location>
</feature>
<protein>
    <recommendedName>
        <fullName evidence="3">[histone H3]-lysine(36) N-trimethyltransferase</fullName>
        <ecNumber evidence="3">2.1.1.359</ecNumber>
    </recommendedName>
</protein>
<feature type="region of interest" description="Disordered" evidence="12">
    <location>
        <begin position="1131"/>
        <end position="1151"/>
    </location>
</feature>
<feature type="region of interest" description="Disordered" evidence="12">
    <location>
        <begin position="1820"/>
        <end position="1863"/>
    </location>
</feature>
<name>A0A1B0GBL3_GLOMM</name>
<feature type="region of interest" description="Disordered" evidence="12">
    <location>
        <begin position="1889"/>
        <end position="1924"/>
    </location>
</feature>
<keyword evidence="11" id="KW-0175">Coiled coil</keyword>
<feature type="compositionally biased region" description="Basic residues" evidence="12">
    <location>
        <begin position="1273"/>
        <end position="1282"/>
    </location>
</feature>
<feature type="compositionally biased region" description="Acidic residues" evidence="12">
    <location>
        <begin position="1850"/>
        <end position="1860"/>
    </location>
</feature>
<dbReference type="InterPro" id="IPR003616">
    <property type="entry name" value="Post-SET_dom"/>
</dbReference>
<feature type="domain" description="Post-SET" evidence="15">
    <location>
        <begin position="1805"/>
        <end position="1821"/>
    </location>
</feature>
<feature type="region of interest" description="Disordered" evidence="12">
    <location>
        <begin position="1256"/>
        <end position="1346"/>
    </location>
</feature>
<dbReference type="Gene3D" id="2.20.70.10">
    <property type="match status" value="1"/>
</dbReference>
<keyword evidence="6" id="KW-0808">Transferase</keyword>
<feature type="region of interest" description="Disordered" evidence="12">
    <location>
        <begin position="1541"/>
        <end position="1562"/>
    </location>
</feature>
<dbReference type="SUPFAM" id="SSF51045">
    <property type="entry name" value="WW domain"/>
    <property type="match status" value="1"/>
</dbReference>
<dbReference type="Gene3D" id="1.10.1740.100">
    <property type="entry name" value="Set2, Rpb1 interacting domain"/>
    <property type="match status" value="1"/>
</dbReference>
<dbReference type="PROSITE" id="PS50868">
    <property type="entry name" value="POST_SET"/>
    <property type="match status" value="1"/>
</dbReference>
<reference evidence="17" key="1">
    <citation type="submission" date="2020-05" db="UniProtKB">
        <authorList>
            <consortium name="EnsemblMetazoa"/>
        </authorList>
    </citation>
    <scope>IDENTIFICATION</scope>
    <source>
        <strain evidence="17">Yale</strain>
    </source>
</reference>
<dbReference type="InterPro" id="IPR036020">
    <property type="entry name" value="WW_dom_sf"/>
</dbReference>
<sequence>MDSNSTLLDVGAAGRKRAKRPQLNKNESSNKSLAQSQFSTANNQQIGISTLSDLNPEESAITNTNNNNTTNTNNSSLTVECRRSSRKKVIKFDVRDLLNKNRKPHKIQIEARIDSNAPSTNKVVSSSMSSEGLATAFIGTSSSEEISVKKKNFMEKSAFFRRFSISAEQPKQPPQLPIPPVLLNKTPVIQDCIEQMKIKPSSSLILAQMESTSSTAGFTRKQSTSTKMVASEKLPKRAEETVNAAPQQRKRGRPPKIKTPLISHSDTIEKNSQISRPSDHVSQLTPEKARNWKEYKAALQQTTTTKCLPTVSCTNVVSEIATVSTTSENTEVEASLKAFEKMDVVLNTFTTPDITEATEEEVVAECVDSLELCETANSIQQEVQCLSPVSPIIGKTSLSRTSSSSESENCSERSVNSSGGSSTRSYRSGDKLRVNLKRMSLHKTKLNPTASYSNQQLGIESDVNEDVKTQKNANTISTADITKSLLLEWEEDLQETLTNEKKGQLLEESQEVMVNVGEDQQIDDNLIKDTFQIEEVFDAKQSLLESNQGNVEGIIKGTEISSDASVIIIDDSSISNSEIYTNLKSMDIVEDKDAEFNQSSSEMKSPLLAGALQDVKGTEATGEPKQIDEVIVNEYHPVATEVNNEITQETTASSSIAVTEDLISEAVVIPVSPTPEECPVADEKSEVLKINEISASRQEPEMPSAVVEDTKHVITIPKKRGRKPRFRNLHEPELLEKVVASTTTNKEIVESSISNNFDLRTVQNAAEYNIKVQPISGAEVVSSRTAHIPIQRSEHQYFEKNALTKSAESEEYEAQIAPNVDTIKTTEHEEEKKSTTTEHQLLPLDVLATHQSDLEIEEEKKSKSNDVNSGLGIEVVDHQIDTDARSGHLELKEESKSLSTLLMNEITEREIGMIEKKDDSFSLTLNDNCQTLRPELDTNVIHQVDIETNMLLDILRQVQTNTEANELRVKNKTYTGAITDALSNEKLSSNEGKPASCNLWKKVDTDSTSSNSSSIRSETASPLTFKKVVRRCDRRNRRSEESTNKTLEETFAEITALSSKITLEVTASDLAEEKKDMVDVGEDVSQGNDETAEEESLIGETKKEKEKILITAAEENLIVSLEKPKSQEAKVTIGKRGRKPKNKPIYIGPSLPITTLTSKEENETKNRENLVNREDVEESGKCNKMATKHISIPISLTGISDGNLTPFQSEDDVSKKEEFPFDSNIVPITFDNNVIGSQEGLSTIPVGNENNVTKFSNQKRDLSANRKQDVKNSVKKQSKKLKSNQEDVLLLTNEDSTSKSSKSSSSAPKRGRKPKNQSHSLTEQRTTASAINSGKRKGKKDAKVTSVEDIKKPNVYPEIYEDSQKDVDAQNFGATADKMLDEKSAKRKRQKRLKKDFEAALIDDFNNKESLTLLLGLNESTYSVGSPKITKEPLHTETIRETISVSTVCNAATPDIEEDPDPLKDIEKFIEAGVNLLKKDYKIDEDSMDGCIPNKSVNKETVAGDVEKVFTESALQTVTKITQEYTEVTNVVNTFETPVDTPIATPSATPPPKSPINSDTFTTPDVEEIFGVRRSHRIKQITKAPKALVGRGLVRDRERFSIKDDVETKSHYTLDDHLTDLAESRSSKNDLRLFLTAEEEERGELGCGEDCLNRLLMIECGPDCNVKERCTNKRFQKFLCSPCRVFRTEKKGFGIMADIEILPGEFIMEYVGEVIDSEEFENRRLTYSRDKNRHYYFMALRSDAIIDATIKGNISRFINHSCDPNAETQKWTVNGELRIGFFSRKSIMPGEEITFDYQYQRYGREAQRCYCESANCRGWIGQEPTSDEGEQIDEESDEEEEEESSHLLVPDDDDEDDDSDTSIADPEEVQKKLEMAAAQAEAELGSITIEENKVKGNEKSNLDDIGKKEEKGDSGKASQTEIEIEDSKSKFKKLLSKMAEKVAAKQKQNKRQQKLERKRKTENATRELGSNKQRFLEDPDIEDEVEFLKRCGLKNQSDTLRLSRLMVRAKLVETRLNLLEILGKGELPCRRLFLDYHGLRLVHGWMSEDGGNMQIRLAILQTLETLPVTNKTVLTDSKVLRVVRNWCGPNGPLSPNDDSSKESCGGGLITQDDRAIHGVGEPDSQLAEVERLGCKLIAMWDGLPEIFRIPKKERIEQMKEHEREADRQYAATAESEANKNFTDRYQRDRFGRGTASTAYNRFVKPNSTKITNTSAGGSNTNRAPVGNCNSPSESVKNLSKAQRREMFAAKVAREEADKRLAEERRECEIKCRFFGLDPKKTRHQDIPFCVNPQTGQWYSMDRKPIPTPPSYAHIQVSVKPKSTDPADYQLPAVVATLPPHWKFAITPQGKIYYYHIKYRISQWEPPTPTQMQNSEIEEDDADSDSELANAGDSSEDDDEILIGMDEAQLKAYIDKKVEDRRQKRYQRLVDEKSISPRREEDRIYNQMEVRKYKENKEKIRKRKEEIRRKRAEALRQTTANSSNVGLAVESTNAASKSQNESVDEVAGVLPIQDYLLSSDEEEADIKTECNNSPLIDKIVEGDKIVDELDALTTKRPLKRVLPPHRGLEEASTSSACTITASEKTESKKRKLEKKDKRKNKETDAKYRKLKEKFRCEIAGIIVHYLKPYRKDSCKKGRIKSNEDFNHLARKLTHFVMIKELKYCESVGQTLVVTESVKNKSREFIKKYMAKYGEAYVKPNNDPEFKDIPYTL</sequence>
<comment type="subcellular location">
    <subcellularLocation>
        <location evidence="2">Chromosome</location>
    </subcellularLocation>
    <subcellularLocation>
        <location evidence="1">Nucleus</location>
    </subcellularLocation>
</comment>
<evidence type="ECO:0000256" key="12">
    <source>
        <dbReference type="SAM" id="MobiDB-lite"/>
    </source>
</evidence>
<evidence type="ECO:0000313" key="18">
    <source>
        <dbReference type="Proteomes" id="UP000092444"/>
    </source>
</evidence>
<organism evidence="17 18">
    <name type="scientific">Glossina morsitans morsitans</name>
    <name type="common">Savannah tsetse fly</name>
    <dbReference type="NCBI Taxonomy" id="37546"/>
    <lineage>
        <taxon>Eukaryota</taxon>
        <taxon>Metazoa</taxon>
        <taxon>Ecdysozoa</taxon>
        <taxon>Arthropoda</taxon>
        <taxon>Hexapoda</taxon>
        <taxon>Insecta</taxon>
        <taxon>Pterygota</taxon>
        <taxon>Neoptera</taxon>
        <taxon>Endopterygota</taxon>
        <taxon>Diptera</taxon>
        <taxon>Brachycera</taxon>
        <taxon>Muscomorpha</taxon>
        <taxon>Hippoboscoidea</taxon>
        <taxon>Glossinidae</taxon>
        <taxon>Glossina</taxon>
    </lineage>
</organism>
<feature type="region of interest" description="Disordered" evidence="12">
    <location>
        <begin position="1942"/>
        <end position="1973"/>
    </location>
</feature>
<feature type="compositionally biased region" description="Low complexity" evidence="12">
    <location>
        <begin position="2569"/>
        <end position="2581"/>
    </location>
</feature>
<dbReference type="Proteomes" id="UP000092444">
    <property type="component" value="Unassembled WGS sequence"/>
</dbReference>
<feature type="region of interest" description="Disordered" evidence="12">
    <location>
        <begin position="2565"/>
        <end position="2602"/>
    </location>
</feature>
<feature type="compositionally biased region" description="Acidic residues" evidence="12">
    <location>
        <begin position="1825"/>
        <end position="1843"/>
    </location>
</feature>
<feature type="coiled-coil region" evidence="11">
    <location>
        <begin position="2449"/>
        <end position="2476"/>
    </location>
</feature>
<dbReference type="Pfam" id="PF00397">
    <property type="entry name" value="WW"/>
    <property type="match status" value="1"/>
</dbReference>
<evidence type="ECO:0000256" key="10">
    <source>
        <dbReference type="ARBA" id="ARBA00023242"/>
    </source>
</evidence>
<dbReference type="VEuPathDB" id="VectorBase:GMOY010695"/>
<dbReference type="PANTHER" id="PTHR46711:SF1">
    <property type="entry name" value="HISTONE-LYSINE N-METHYLTRANSFERASE SETD2"/>
    <property type="match status" value="1"/>
</dbReference>
<evidence type="ECO:0000256" key="4">
    <source>
        <dbReference type="ARBA" id="ARBA00022454"/>
    </source>
</evidence>
<keyword evidence="9" id="KW-0804">Transcription</keyword>
<keyword evidence="4" id="KW-0158">Chromosome</keyword>
<evidence type="ECO:0000256" key="8">
    <source>
        <dbReference type="ARBA" id="ARBA00023015"/>
    </source>
</evidence>
<dbReference type="PANTHER" id="PTHR46711">
    <property type="entry name" value="HISTONE-LYSINE N-METHYLTRANSFERASE SETD2"/>
    <property type="match status" value="1"/>
</dbReference>
<dbReference type="EMBL" id="CCAG010001819">
    <property type="status" value="NOT_ANNOTATED_CDS"/>
    <property type="molecule type" value="Genomic_DNA"/>
</dbReference>
<feature type="region of interest" description="Disordered" evidence="12">
    <location>
        <begin position="2364"/>
        <end position="2399"/>
    </location>
</feature>
<dbReference type="SUPFAM" id="SSF82199">
    <property type="entry name" value="SET domain"/>
    <property type="match status" value="1"/>
</dbReference>
<dbReference type="InterPro" id="IPR044437">
    <property type="entry name" value="SETD2/Set2_SET"/>
</dbReference>
<dbReference type="PROSITE" id="PS01159">
    <property type="entry name" value="WW_DOMAIN_1"/>
    <property type="match status" value="1"/>
</dbReference>
<dbReference type="SMART" id="SM00570">
    <property type="entry name" value="AWS"/>
    <property type="match status" value="1"/>
</dbReference>
<keyword evidence="10" id="KW-0539">Nucleus</keyword>
<feature type="compositionally biased region" description="Polar residues" evidence="12">
    <location>
        <begin position="23"/>
        <end position="41"/>
    </location>
</feature>
<feature type="region of interest" description="Disordered" evidence="12">
    <location>
        <begin position="57"/>
        <end position="78"/>
    </location>
</feature>
<feature type="compositionally biased region" description="Acidic residues" evidence="12">
    <location>
        <begin position="2375"/>
        <end position="2385"/>
    </location>
</feature>
<keyword evidence="8" id="KW-0805">Transcription regulation</keyword>
<evidence type="ECO:0000256" key="9">
    <source>
        <dbReference type="ARBA" id="ARBA00023163"/>
    </source>
</evidence>
<dbReference type="CDD" id="cd19172">
    <property type="entry name" value="SET_SETD2"/>
    <property type="match status" value="1"/>
</dbReference>
<feature type="region of interest" description="Disordered" evidence="12">
    <location>
        <begin position="987"/>
        <end position="1019"/>
    </location>
</feature>
<dbReference type="InterPro" id="IPR013257">
    <property type="entry name" value="SRI"/>
</dbReference>
<feature type="domain" description="SET" evidence="14">
    <location>
        <begin position="1681"/>
        <end position="1798"/>
    </location>
</feature>
<evidence type="ECO:0000313" key="17">
    <source>
        <dbReference type="EnsemblMetazoa" id="GMOY010695-PA"/>
    </source>
</evidence>
<feature type="region of interest" description="Disordered" evidence="12">
    <location>
        <begin position="1080"/>
        <end position="1100"/>
    </location>
</feature>
<evidence type="ECO:0000256" key="3">
    <source>
        <dbReference type="ARBA" id="ARBA00012178"/>
    </source>
</evidence>
<feature type="compositionally biased region" description="Basic and acidic residues" evidence="12">
    <location>
        <begin position="2592"/>
        <end position="2602"/>
    </location>
</feature>
<feature type="compositionally biased region" description="Basic and acidic residues" evidence="12">
    <location>
        <begin position="1890"/>
        <end position="1914"/>
    </location>
</feature>
<dbReference type="Pfam" id="PF08236">
    <property type="entry name" value="SRI"/>
    <property type="match status" value="1"/>
</dbReference>
<dbReference type="InterPro" id="IPR001214">
    <property type="entry name" value="SET_dom"/>
</dbReference>
<evidence type="ECO:0000256" key="2">
    <source>
        <dbReference type="ARBA" id="ARBA00004286"/>
    </source>
</evidence>
<dbReference type="EC" id="2.1.1.359" evidence="3"/>
<dbReference type="GO" id="GO:0005634">
    <property type="term" value="C:nucleus"/>
    <property type="evidence" value="ECO:0007669"/>
    <property type="project" value="UniProtKB-SubCell"/>
</dbReference>
<evidence type="ECO:0000259" key="14">
    <source>
        <dbReference type="PROSITE" id="PS50280"/>
    </source>
</evidence>
<dbReference type="SMART" id="SM00508">
    <property type="entry name" value="PostSET"/>
    <property type="match status" value="1"/>
</dbReference>
<feature type="region of interest" description="Disordered" evidence="12">
    <location>
        <begin position="2207"/>
        <end position="2238"/>
    </location>
</feature>
<feature type="compositionally biased region" description="Polar residues" evidence="12">
    <location>
        <begin position="1317"/>
        <end position="1332"/>
    </location>
</feature>
<dbReference type="Gene3D" id="2.170.270.10">
    <property type="entry name" value="SET domain"/>
    <property type="match status" value="1"/>
</dbReference>
<dbReference type="GO" id="GO:0140955">
    <property type="term" value="F:histone H3K36 trimethyltransferase activity"/>
    <property type="evidence" value="ECO:0007669"/>
    <property type="project" value="UniProtKB-EC"/>
</dbReference>
<keyword evidence="18" id="KW-1185">Reference proteome</keyword>
<dbReference type="PROSITE" id="PS50280">
    <property type="entry name" value="SET"/>
    <property type="match status" value="1"/>
</dbReference>
<evidence type="ECO:0000259" key="15">
    <source>
        <dbReference type="PROSITE" id="PS50868"/>
    </source>
</evidence>
<evidence type="ECO:0000256" key="7">
    <source>
        <dbReference type="ARBA" id="ARBA00022691"/>
    </source>
</evidence>
<dbReference type="EnsemblMetazoa" id="GMOY010695-RA">
    <property type="protein sequence ID" value="GMOY010695-PA"/>
    <property type="gene ID" value="GMOY010695"/>
</dbReference>
<dbReference type="InterPro" id="IPR001202">
    <property type="entry name" value="WW_dom"/>
</dbReference>
<feature type="compositionally biased region" description="Basic residues" evidence="12">
    <location>
        <begin position="1133"/>
        <end position="1142"/>
    </location>
</feature>
<dbReference type="InterPro" id="IPR006560">
    <property type="entry name" value="AWS_dom"/>
</dbReference>
<evidence type="ECO:0000256" key="5">
    <source>
        <dbReference type="ARBA" id="ARBA00022603"/>
    </source>
</evidence>
<keyword evidence="7" id="KW-0949">S-adenosyl-L-methionine</keyword>
<dbReference type="GO" id="GO:0032259">
    <property type="term" value="P:methylation"/>
    <property type="evidence" value="ECO:0007669"/>
    <property type="project" value="UniProtKB-KW"/>
</dbReference>
<accession>A0A1B0GBL3</accession>
<feature type="domain" description="AWS" evidence="16">
    <location>
        <begin position="1630"/>
        <end position="1679"/>
    </location>
</feature>
<feature type="region of interest" description="Disordered" evidence="12">
    <location>
        <begin position="1"/>
        <end position="41"/>
    </location>
</feature>
<keyword evidence="5" id="KW-0489">Methyltransferase</keyword>
<feature type="compositionally biased region" description="Low complexity" evidence="12">
    <location>
        <begin position="396"/>
        <end position="426"/>
    </location>
</feature>
<feature type="compositionally biased region" description="Basic and acidic residues" evidence="12">
    <location>
        <begin position="1258"/>
        <end position="1272"/>
    </location>
</feature>
<feature type="region of interest" description="Disordered" evidence="12">
    <location>
        <begin position="396"/>
        <end position="429"/>
    </location>
</feature>
<dbReference type="PROSITE" id="PS51215">
    <property type="entry name" value="AWS"/>
    <property type="match status" value="1"/>
</dbReference>
<dbReference type="SMART" id="SM00456">
    <property type="entry name" value="WW"/>
    <property type="match status" value="1"/>
</dbReference>
<evidence type="ECO:0000259" key="16">
    <source>
        <dbReference type="PROSITE" id="PS51215"/>
    </source>
</evidence>
<feature type="compositionally biased region" description="Low complexity" evidence="12">
    <location>
        <begin position="1006"/>
        <end position="1019"/>
    </location>
</feature>
<dbReference type="Pfam" id="PF00856">
    <property type="entry name" value="SET"/>
    <property type="match status" value="1"/>
</dbReference>
<evidence type="ECO:0000256" key="1">
    <source>
        <dbReference type="ARBA" id="ARBA00004123"/>
    </source>
</evidence>
<evidence type="ECO:0000256" key="6">
    <source>
        <dbReference type="ARBA" id="ARBA00022679"/>
    </source>
</evidence>
<evidence type="ECO:0000256" key="11">
    <source>
        <dbReference type="SAM" id="Coils"/>
    </source>
</evidence>